<dbReference type="InterPro" id="IPR010562">
    <property type="entry name" value="Haemolymph_juvenile_hormone-bd"/>
</dbReference>
<proteinExistence type="predicted"/>
<sequence>MKILVIFLILLISQIVVSDIVKTDHCSLTDAKCLTKALQKFLEESSQGTPDLTMKPTDPFTIQKLQFTLDKYQTELSYEDLIVTGFKYQKISKFNLDVNTHDIELNTTVDFTTTGTAKINFIKSGTTYIDTLKIQANAVARATYNYTPIINSKNEIQGYTIGPETIYCQLINKPKLKYTPVIEQTSLNKEKEEVYTTIEDDIGCNIVKTVFSTVIGNIRATALQYEEYNKENNNTY</sequence>
<keyword evidence="1" id="KW-0732">Signal</keyword>
<dbReference type="Gene3D" id="3.15.10.30">
    <property type="entry name" value="Haemolymph juvenile hormone binding protein"/>
    <property type="match status" value="1"/>
</dbReference>
<dbReference type="PANTHER" id="PTHR11008:SF32">
    <property type="entry name" value="CIRCADIAN CLOCK-CONTROLLED PROTEIN DAYWAKE-RELATED"/>
    <property type="match status" value="1"/>
</dbReference>
<evidence type="ECO:0000313" key="3">
    <source>
        <dbReference type="RefSeq" id="XP_026748798.2"/>
    </source>
</evidence>
<dbReference type="Pfam" id="PF06585">
    <property type="entry name" value="JHBP"/>
    <property type="match status" value="1"/>
</dbReference>
<feature type="chain" id="PRO_5046061813" evidence="1">
    <location>
        <begin position="19"/>
        <end position="236"/>
    </location>
</feature>
<gene>
    <name evidence="3" type="primary">LOC113509632</name>
</gene>
<keyword evidence="2" id="KW-1185">Reference proteome</keyword>
<accession>A0A6J1W7P3</accession>
<dbReference type="SMART" id="SM00700">
    <property type="entry name" value="JHBP"/>
    <property type="match status" value="1"/>
</dbReference>
<dbReference type="AlphaFoldDB" id="A0A6J1W7P3"/>
<feature type="signal peptide" evidence="1">
    <location>
        <begin position="1"/>
        <end position="18"/>
    </location>
</feature>
<dbReference type="Proteomes" id="UP001652740">
    <property type="component" value="Unplaced"/>
</dbReference>
<protein>
    <submittedName>
        <fullName evidence="3">Juvenile hormone-binding protein-like</fullName>
    </submittedName>
</protein>
<evidence type="ECO:0000256" key="1">
    <source>
        <dbReference type="SAM" id="SignalP"/>
    </source>
</evidence>
<name>A0A6J1W7P3_GALME</name>
<organism evidence="2 3">
    <name type="scientific">Galleria mellonella</name>
    <name type="common">Greater wax moth</name>
    <dbReference type="NCBI Taxonomy" id="7137"/>
    <lineage>
        <taxon>Eukaryota</taxon>
        <taxon>Metazoa</taxon>
        <taxon>Ecdysozoa</taxon>
        <taxon>Arthropoda</taxon>
        <taxon>Hexapoda</taxon>
        <taxon>Insecta</taxon>
        <taxon>Pterygota</taxon>
        <taxon>Neoptera</taxon>
        <taxon>Endopterygota</taxon>
        <taxon>Lepidoptera</taxon>
        <taxon>Glossata</taxon>
        <taxon>Ditrysia</taxon>
        <taxon>Pyraloidea</taxon>
        <taxon>Pyralidae</taxon>
        <taxon>Galleriinae</taxon>
        <taxon>Galleria</taxon>
    </lineage>
</organism>
<evidence type="ECO:0000313" key="2">
    <source>
        <dbReference type="Proteomes" id="UP001652740"/>
    </source>
</evidence>
<dbReference type="RefSeq" id="XP_026748798.2">
    <property type="nucleotide sequence ID" value="XM_026892997.3"/>
</dbReference>
<dbReference type="InterPro" id="IPR038606">
    <property type="entry name" value="To_sf"/>
</dbReference>
<dbReference type="GeneID" id="113509632"/>
<dbReference type="GO" id="GO:0005615">
    <property type="term" value="C:extracellular space"/>
    <property type="evidence" value="ECO:0007669"/>
    <property type="project" value="TreeGrafter"/>
</dbReference>
<dbReference type="PANTHER" id="PTHR11008">
    <property type="entry name" value="PROTEIN TAKEOUT-LIKE PROTEIN"/>
    <property type="match status" value="1"/>
</dbReference>
<dbReference type="KEGG" id="gmw:113509632"/>
<reference evidence="3" key="1">
    <citation type="submission" date="2025-08" db="UniProtKB">
        <authorList>
            <consortium name="RefSeq"/>
        </authorList>
    </citation>
    <scope>IDENTIFICATION</scope>
    <source>
        <tissue evidence="3">Whole larvae</tissue>
    </source>
</reference>
<dbReference type="InParanoid" id="A0A6J1W7P3"/>